<accession>A0A7T0KEA5</accession>
<dbReference type="KEGG" id="cliz:G7Y31_09305"/>
<dbReference type="EMBL" id="CP064954">
    <property type="protein sequence ID" value="QPK78731.1"/>
    <property type="molecule type" value="Genomic_DNA"/>
</dbReference>
<protein>
    <submittedName>
        <fullName evidence="2">Adenosine deaminase</fullName>
    </submittedName>
</protein>
<dbReference type="GO" id="GO:0019239">
    <property type="term" value="F:deaminase activity"/>
    <property type="evidence" value="ECO:0007669"/>
    <property type="project" value="InterPro"/>
</dbReference>
<keyword evidence="3" id="KW-1185">Reference proteome</keyword>
<dbReference type="RefSeq" id="WP_165009799.1">
    <property type="nucleotide sequence ID" value="NZ_CP064954.1"/>
</dbReference>
<dbReference type="Gene3D" id="3.20.20.140">
    <property type="entry name" value="Metal-dependent hydrolases"/>
    <property type="match status" value="1"/>
</dbReference>
<dbReference type="InterPro" id="IPR032466">
    <property type="entry name" value="Metal_Hydrolase"/>
</dbReference>
<name>A0A7T0KEA5_9CORY</name>
<dbReference type="Pfam" id="PF00962">
    <property type="entry name" value="A_deaminase"/>
    <property type="match status" value="1"/>
</dbReference>
<feature type="domain" description="Adenosine deaminase" evidence="1">
    <location>
        <begin position="139"/>
        <end position="268"/>
    </location>
</feature>
<reference evidence="2 3" key="1">
    <citation type="submission" date="2020-11" db="EMBL/GenBank/DDBJ databases">
        <title>Corynebacterium sp. ZJ-599.</title>
        <authorList>
            <person name="Zhou J."/>
        </authorList>
    </citation>
    <scope>NUCLEOTIDE SEQUENCE [LARGE SCALE GENOMIC DNA]</scope>
    <source>
        <strain evidence="2 3">ZJ-599</strain>
    </source>
</reference>
<gene>
    <name evidence="2" type="ORF">G7Y31_09305</name>
</gene>
<evidence type="ECO:0000259" key="1">
    <source>
        <dbReference type="Pfam" id="PF00962"/>
    </source>
</evidence>
<dbReference type="InterPro" id="IPR001365">
    <property type="entry name" value="A_deaminase_dom"/>
</dbReference>
<organism evidence="2 3">
    <name type="scientific">Corynebacterium lizhenjunii</name>
    <dbReference type="NCBI Taxonomy" id="2709394"/>
    <lineage>
        <taxon>Bacteria</taxon>
        <taxon>Bacillati</taxon>
        <taxon>Actinomycetota</taxon>
        <taxon>Actinomycetes</taxon>
        <taxon>Mycobacteriales</taxon>
        <taxon>Corynebacteriaceae</taxon>
        <taxon>Corynebacterium</taxon>
    </lineage>
</organism>
<dbReference type="SUPFAM" id="SSF51556">
    <property type="entry name" value="Metallo-dependent hydrolases"/>
    <property type="match status" value="1"/>
</dbReference>
<evidence type="ECO:0000313" key="2">
    <source>
        <dbReference type="EMBL" id="QPK78731.1"/>
    </source>
</evidence>
<dbReference type="AlphaFoldDB" id="A0A7T0KEA5"/>
<proteinExistence type="predicted"/>
<sequence length="289" mass="30184">MHDAPMISPENKDSDAFAFARLPKVSLYVPLPTAATPAELADATVALLADLRADTVVYAELHLEPGAYAFPAAQAVEAVLGVLDAEADVDARVVLCGSAEVVDCADSPRVVGALVPGDQVAQVRRAWLPAGVDAAESLSVVEAAAQTGVQRLLRATCVTDDLRADLDGIVPGPVAGWVRDRAITLVVSPLADQAAGVVDALADHPLPLLQQLGFTCAVAAADLGPGALTREFVALNETFGYGLEEFFDLTVTAMESAFAPEPVRREVLRSTILPAYEALGETVFAEEEA</sequence>
<dbReference type="Proteomes" id="UP000594681">
    <property type="component" value="Chromosome"/>
</dbReference>
<evidence type="ECO:0000313" key="3">
    <source>
        <dbReference type="Proteomes" id="UP000594681"/>
    </source>
</evidence>